<keyword evidence="2" id="KW-1185">Reference proteome</keyword>
<dbReference type="EMBL" id="JALIEB010000011">
    <property type="protein sequence ID" value="MCV3273032.1"/>
    <property type="molecule type" value="Genomic_DNA"/>
</dbReference>
<dbReference type="Proteomes" id="UP001208690">
    <property type="component" value="Unassembled WGS sequence"/>
</dbReference>
<evidence type="ECO:0000313" key="1">
    <source>
        <dbReference type="EMBL" id="MCV3273032.1"/>
    </source>
</evidence>
<dbReference type="RefSeq" id="WP_263845347.1">
    <property type="nucleotide sequence ID" value="NZ_JALIEB010000011.1"/>
</dbReference>
<evidence type="ECO:0000313" key="2">
    <source>
        <dbReference type="Proteomes" id="UP001208690"/>
    </source>
</evidence>
<proteinExistence type="predicted"/>
<organism evidence="1 2">
    <name type="scientific">Roseobacter sinensis</name>
    <dbReference type="NCBI Taxonomy" id="2931391"/>
    <lineage>
        <taxon>Bacteria</taxon>
        <taxon>Pseudomonadati</taxon>
        <taxon>Pseudomonadota</taxon>
        <taxon>Alphaproteobacteria</taxon>
        <taxon>Rhodobacterales</taxon>
        <taxon>Roseobacteraceae</taxon>
        <taxon>Roseobacter</taxon>
    </lineage>
</organism>
<gene>
    <name evidence="1" type="ORF">MUB52_16485</name>
</gene>
<accession>A0ABT3BHK8</accession>
<protein>
    <submittedName>
        <fullName evidence="1">Uncharacterized protein</fullName>
    </submittedName>
</protein>
<feature type="non-terminal residue" evidence="1">
    <location>
        <position position="1"/>
    </location>
</feature>
<reference evidence="1 2" key="1">
    <citation type="submission" date="2022-04" db="EMBL/GenBank/DDBJ databases">
        <title>Roseobacter sp. WL0113 is a bacterium isolated from neritic sediment.</title>
        <authorList>
            <person name="Wang L."/>
            <person name="He W."/>
            <person name="Zhang D.-F."/>
        </authorList>
    </citation>
    <scope>NUCLEOTIDE SEQUENCE [LARGE SCALE GENOMIC DNA]</scope>
    <source>
        <strain evidence="1 2">WL0113</strain>
    </source>
</reference>
<sequence>SFHLSANYAFRRIKHNAVGWIPAKRDMSAIPLPRAEVCILRFDMAAKSATRGRQTFVSVARNYS</sequence>
<comment type="caution">
    <text evidence="1">The sequence shown here is derived from an EMBL/GenBank/DDBJ whole genome shotgun (WGS) entry which is preliminary data.</text>
</comment>
<name>A0ABT3BHK8_9RHOB</name>